<comment type="caution">
    <text evidence="1">The sequence shown here is derived from an EMBL/GenBank/DDBJ whole genome shotgun (WGS) entry which is preliminary data.</text>
</comment>
<evidence type="ECO:0000313" key="2">
    <source>
        <dbReference type="Proteomes" id="UP001172673"/>
    </source>
</evidence>
<protein>
    <submittedName>
        <fullName evidence="1">Uncharacterized protein</fullName>
    </submittedName>
</protein>
<dbReference type="AlphaFoldDB" id="A0AA39CMG8"/>
<dbReference type="EMBL" id="JAPDRK010000004">
    <property type="protein sequence ID" value="KAJ9613218.1"/>
    <property type="molecule type" value="Genomic_DNA"/>
</dbReference>
<name>A0AA39CMG8_9EURO</name>
<gene>
    <name evidence="1" type="ORF">H2200_003160</name>
</gene>
<reference evidence="1" key="1">
    <citation type="submission" date="2022-10" db="EMBL/GenBank/DDBJ databases">
        <title>Culturing micro-colonial fungi from biological soil crusts in the Mojave desert and describing Neophaeococcomyces mojavensis, and introducing the new genera and species Taxawa tesnikishii.</title>
        <authorList>
            <person name="Kurbessoian T."/>
            <person name="Stajich J.E."/>
        </authorList>
    </citation>
    <scope>NUCLEOTIDE SEQUENCE</scope>
    <source>
        <strain evidence="1">TK_41</strain>
    </source>
</reference>
<dbReference type="Proteomes" id="UP001172673">
    <property type="component" value="Unassembled WGS sequence"/>
</dbReference>
<accession>A0AA39CMG8</accession>
<proteinExistence type="predicted"/>
<keyword evidence="2" id="KW-1185">Reference proteome</keyword>
<sequence>MRAESTKFSGFRSVLSSLSRLDLSLDLWEAEPTKSTLTEFQTYLKQAVKVCDLRIALNEAATVNETHINFTWAFLLRTQFPCLERLTLENVRTTEDELLRFLKGSRETLKSLGIDNLHMISPNEEPVTEPARQSSSIHRFLWRLRNTLNLSELKLQGSFKDDVWDISASQSRRKGLRTHLQITSAIVVLPFRWKDSRD</sequence>
<organism evidence="1 2">
    <name type="scientific">Cladophialophora chaetospira</name>
    <dbReference type="NCBI Taxonomy" id="386627"/>
    <lineage>
        <taxon>Eukaryota</taxon>
        <taxon>Fungi</taxon>
        <taxon>Dikarya</taxon>
        <taxon>Ascomycota</taxon>
        <taxon>Pezizomycotina</taxon>
        <taxon>Eurotiomycetes</taxon>
        <taxon>Chaetothyriomycetidae</taxon>
        <taxon>Chaetothyriales</taxon>
        <taxon>Herpotrichiellaceae</taxon>
        <taxon>Cladophialophora</taxon>
    </lineage>
</organism>
<evidence type="ECO:0000313" key="1">
    <source>
        <dbReference type="EMBL" id="KAJ9613218.1"/>
    </source>
</evidence>